<accession>A0A8J6TIS8</accession>
<dbReference type="Pfam" id="PF04371">
    <property type="entry name" value="PAD_porph"/>
    <property type="match status" value="1"/>
</dbReference>
<dbReference type="PANTHER" id="PTHR31377">
    <property type="entry name" value="AGMATINE DEIMINASE-RELATED"/>
    <property type="match status" value="1"/>
</dbReference>
<dbReference type="Gene3D" id="3.75.10.10">
    <property type="entry name" value="L-arginine/glycine Amidinotransferase, Chain A"/>
    <property type="match status" value="1"/>
</dbReference>
<gene>
    <name evidence="2" type="ORF">H8E29_07995</name>
</gene>
<dbReference type="GO" id="GO:0047632">
    <property type="term" value="F:agmatine deiminase activity"/>
    <property type="evidence" value="ECO:0007669"/>
    <property type="project" value="TreeGrafter"/>
</dbReference>
<dbReference type="SUPFAM" id="SSF55909">
    <property type="entry name" value="Pentein"/>
    <property type="match status" value="1"/>
</dbReference>
<reference evidence="2 3" key="1">
    <citation type="submission" date="2020-08" db="EMBL/GenBank/DDBJ databases">
        <title>Bridging the membrane lipid divide: bacteria of the FCB group superphylum have the potential to synthesize archaeal ether lipids.</title>
        <authorList>
            <person name="Villanueva L."/>
            <person name="Von Meijenfeldt F.A.B."/>
            <person name="Westbye A.B."/>
            <person name="Yadav S."/>
            <person name="Hopmans E.C."/>
            <person name="Dutilh B.E."/>
            <person name="Sinninghe Damste J.S."/>
        </authorList>
    </citation>
    <scope>NUCLEOTIDE SEQUENCE [LARGE SCALE GENOMIC DNA]</scope>
    <source>
        <strain evidence="2">NIOZ-UU36</strain>
    </source>
</reference>
<proteinExistence type="predicted"/>
<dbReference type="GO" id="GO:0009446">
    <property type="term" value="P:putrescine biosynthetic process"/>
    <property type="evidence" value="ECO:0007669"/>
    <property type="project" value="InterPro"/>
</dbReference>
<name>A0A8J6TIS8_9CHLR</name>
<dbReference type="InterPro" id="IPR007466">
    <property type="entry name" value="Peptidyl-Arg-deiminase_porph"/>
</dbReference>
<evidence type="ECO:0000256" key="1">
    <source>
        <dbReference type="ARBA" id="ARBA00022801"/>
    </source>
</evidence>
<dbReference type="AlphaFoldDB" id="A0A8J6TIS8"/>
<dbReference type="EMBL" id="JACNJN010000094">
    <property type="protein sequence ID" value="MBC8335189.1"/>
    <property type="molecule type" value="Genomic_DNA"/>
</dbReference>
<organism evidence="2 3">
    <name type="scientific">Candidatus Desulfolinea nitratireducens</name>
    <dbReference type="NCBI Taxonomy" id="2841698"/>
    <lineage>
        <taxon>Bacteria</taxon>
        <taxon>Bacillati</taxon>
        <taxon>Chloroflexota</taxon>
        <taxon>Anaerolineae</taxon>
        <taxon>Anaerolineales</taxon>
        <taxon>Anaerolineales incertae sedis</taxon>
        <taxon>Candidatus Desulfolinea</taxon>
    </lineage>
</organism>
<comment type="caution">
    <text evidence="2">The sequence shown here is derived from an EMBL/GenBank/DDBJ whole genome shotgun (WGS) entry which is preliminary data.</text>
</comment>
<sequence>MTKLSGETPRELGYVMPAEWEPHEGTWLIWPHNDTHEDTQLHLEHLWLEMTVALHEYETVHIVVKDEHRRDHLHRQVKYYGLDEKKLDIQIIPNDDVWARDCGPIFLVNDQGELAVTAWNFNGWGEREPYKKDRLVPEKTAQALSLPLFNAPITLEGGAVEVNGKGTMLATRSSIINPNRNPKKSQPEIETAIKDYLGIDHIIWLSGASREFCDLVGSSTDLHIDGYARFTDESTVLYSWTDDESNNFYPILKQHLTELREASTESGKSLTPVCLPKPKNEMYSTLVEATRPPFDTKLSLGTYANFYIANNIVLVPVYGDVNDENAKSIIAEHFPDREIIGIPAWATSELGGMMHCVTQQQPLAKNA</sequence>
<dbReference type="Proteomes" id="UP000614469">
    <property type="component" value="Unassembled WGS sequence"/>
</dbReference>
<keyword evidence="1" id="KW-0378">Hydrolase</keyword>
<dbReference type="GO" id="GO:0004668">
    <property type="term" value="F:protein-arginine deiminase activity"/>
    <property type="evidence" value="ECO:0007669"/>
    <property type="project" value="InterPro"/>
</dbReference>
<protein>
    <submittedName>
        <fullName evidence="2">Agmatine deiminase family protein</fullName>
    </submittedName>
</protein>
<evidence type="ECO:0000313" key="2">
    <source>
        <dbReference type="EMBL" id="MBC8335189.1"/>
    </source>
</evidence>
<dbReference type="PANTHER" id="PTHR31377:SF0">
    <property type="entry name" value="AGMATINE DEIMINASE-RELATED"/>
    <property type="match status" value="1"/>
</dbReference>
<evidence type="ECO:0000313" key="3">
    <source>
        <dbReference type="Proteomes" id="UP000614469"/>
    </source>
</evidence>